<dbReference type="Gene3D" id="2.60.120.620">
    <property type="entry name" value="q2cbj1_9rhob like domain"/>
    <property type="match status" value="1"/>
</dbReference>
<dbReference type="Pfam" id="PF13640">
    <property type="entry name" value="2OG-FeII_Oxy_3"/>
    <property type="match status" value="1"/>
</dbReference>
<evidence type="ECO:0000313" key="2">
    <source>
        <dbReference type="EMBL" id="ELR21876.1"/>
    </source>
</evidence>
<organism evidence="2 3">
    <name type="scientific">Acanthamoeba castellanii (strain ATCC 30010 / Neff)</name>
    <dbReference type="NCBI Taxonomy" id="1257118"/>
    <lineage>
        <taxon>Eukaryota</taxon>
        <taxon>Amoebozoa</taxon>
        <taxon>Discosea</taxon>
        <taxon>Longamoebia</taxon>
        <taxon>Centramoebida</taxon>
        <taxon>Acanthamoebidae</taxon>
        <taxon>Acanthamoeba</taxon>
    </lineage>
</organism>
<dbReference type="RefSeq" id="XP_004347708.1">
    <property type="nucleotide sequence ID" value="XM_004347658.1"/>
</dbReference>
<dbReference type="VEuPathDB" id="AmoebaDB:ACA1_337160"/>
<evidence type="ECO:0000259" key="1">
    <source>
        <dbReference type="Pfam" id="PF13640"/>
    </source>
</evidence>
<dbReference type="InterPro" id="IPR044862">
    <property type="entry name" value="Pro_4_hyd_alph_FE2OG_OXY"/>
</dbReference>
<gene>
    <name evidence="2" type="ORF">ACA1_337160</name>
</gene>
<dbReference type="EMBL" id="KB007896">
    <property type="protein sequence ID" value="ELR21876.1"/>
    <property type="molecule type" value="Genomic_DNA"/>
</dbReference>
<keyword evidence="3" id="KW-1185">Reference proteome</keyword>
<protein>
    <submittedName>
        <fullName evidence="2">Oxidoreductase domain containing protein</fullName>
    </submittedName>
</protein>
<evidence type="ECO:0000313" key="3">
    <source>
        <dbReference type="Proteomes" id="UP000011083"/>
    </source>
</evidence>
<feature type="domain" description="Prolyl 4-hydroxylase alpha subunit Fe(2+) 2OG dioxygenase" evidence="1">
    <location>
        <begin position="35"/>
        <end position="102"/>
    </location>
</feature>
<dbReference type="GeneID" id="14922800"/>
<feature type="non-terminal residue" evidence="2">
    <location>
        <position position="1"/>
    </location>
</feature>
<dbReference type="KEGG" id="acan:ACA1_337160"/>
<dbReference type="OrthoDB" id="69177at2759"/>
<name>L8HBU3_ACACF</name>
<accession>L8HBU3</accession>
<dbReference type="AlphaFoldDB" id="L8HBU3"/>
<sequence>ALVPEVAIKSGQTWSVVGLNHRWRFCRHRCHLTVVYTPGQHCEPHVDAAYKPSSSERSLFTFMLYLNEGFGGVTPLTGMALVFEHNIVHEGERLASDVKYIMRTEVMYRRQPKKWG</sequence>
<proteinExistence type="predicted"/>
<reference evidence="2 3" key="1">
    <citation type="journal article" date="2013" name="Genome Biol.">
        <title>Genome of Acanthamoeba castellanii highlights extensive lateral gene transfer and early evolution of tyrosine kinase signaling.</title>
        <authorList>
            <person name="Clarke M."/>
            <person name="Lohan A.J."/>
            <person name="Liu B."/>
            <person name="Lagkouvardos I."/>
            <person name="Roy S."/>
            <person name="Zafar N."/>
            <person name="Bertelli C."/>
            <person name="Schilde C."/>
            <person name="Kianianmomeni A."/>
            <person name="Burglin T.R."/>
            <person name="Frech C."/>
            <person name="Turcotte B."/>
            <person name="Kopec K.O."/>
            <person name="Synnott J.M."/>
            <person name="Choo C."/>
            <person name="Paponov I."/>
            <person name="Finkler A."/>
            <person name="Soon Heng Tan C."/>
            <person name="Hutchins A.P."/>
            <person name="Weinmeier T."/>
            <person name="Rattei T."/>
            <person name="Chu J.S."/>
            <person name="Gimenez G."/>
            <person name="Irimia M."/>
            <person name="Rigden D.J."/>
            <person name="Fitzpatrick D.A."/>
            <person name="Lorenzo-Morales J."/>
            <person name="Bateman A."/>
            <person name="Chiu C.H."/>
            <person name="Tang P."/>
            <person name="Hegemann P."/>
            <person name="Fromm H."/>
            <person name="Raoult D."/>
            <person name="Greub G."/>
            <person name="Miranda-Saavedra D."/>
            <person name="Chen N."/>
            <person name="Nash P."/>
            <person name="Ginger M.L."/>
            <person name="Horn M."/>
            <person name="Schaap P."/>
            <person name="Caler L."/>
            <person name="Loftus B."/>
        </authorList>
    </citation>
    <scope>NUCLEOTIDE SEQUENCE [LARGE SCALE GENOMIC DNA]</scope>
    <source>
        <strain evidence="2 3">Neff</strain>
    </source>
</reference>
<dbReference type="Proteomes" id="UP000011083">
    <property type="component" value="Unassembled WGS sequence"/>
</dbReference>